<evidence type="ECO:0000313" key="3">
    <source>
        <dbReference type="EMBL" id="AIT94365.1"/>
    </source>
</evidence>
<dbReference type="RefSeq" id="YP_009105632.1">
    <property type="nucleotide sequence ID" value="NC_025534.1"/>
</dbReference>
<dbReference type="PANTHER" id="PTHR36181">
    <property type="entry name" value="INTRON-ENCODED ENDONUCLEASE AI3-RELATED"/>
    <property type="match status" value="1"/>
</dbReference>
<dbReference type="GeneID" id="22159609"/>
<dbReference type="GO" id="GO:0004519">
    <property type="term" value="F:endonuclease activity"/>
    <property type="evidence" value="ECO:0007669"/>
    <property type="project" value="UniProtKB-KW"/>
</dbReference>
<feature type="domain" description="Homing endonuclease LAGLIDADG" evidence="2">
    <location>
        <begin position="72"/>
        <end position="171"/>
    </location>
</feature>
<dbReference type="InterPro" id="IPR027434">
    <property type="entry name" value="Homing_endonucl"/>
</dbReference>
<dbReference type="InterPro" id="IPR004860">
    <property type="entry name" value="LAGLIDADG_dom"/>
</dbReference>
<keyword evidence="3" id="KW-0540">Nuclease</keyword>
<dbReference type="InterPro" id="IPR051289">
    <property type="entry name" value="LAGLIDADG_Endonuclease"/>
</dbReference>
<dbReference type="EMBL" id="KM462872">
    <property type="protein sequence ID" value="AIT94365.1"/>
    <property type="molecule type" value="Genomic_DNA"/>
</dbReference>
<dbReference type="Gene3D" id="3.10.28.10">
    <property type="entry name" value="Homing endonucleases"/>
    <property type="match status" value="1"/>
</dbReference>
<sequence>MLETPPKLFNTRLLLVITWAVKTWAVKSSKNLKDMGTISREGFLNIQKLKERTLRDYTFGGITLMNLEPQWIVGFVDGEGCFFVGINTNVEMKTGKQVLPEFTVVQHKRDIQILYALKQHFGCGVVRTNHGDRYGYRVRGHKNLSERIIPFFEKHKLKTKKRIDFEKFRDVVRLMDKRAHLTLEGIAEIQKIANQMNRRFISISIE</sequence>
<dbReference type="RefSeq" id="YP_009105674.1">
    <property type="nucleotide sequence ID" value="NC_025534.1"/>
</dbReference>
<proteinExistence type="predicted"/>
<protein>
    <submittedName>
        <fullName evidence="3">Putative LAGLIDADG homing endonuclease</fullName>
    </submittedName>
</protein>
<gene>
    <name evidence="3" type="primary">orf206</name>
</gene>
<dbReference type="AlphaFoldDB" id="A0A097KMH0"/>
<feature type="signal peptide" evidence="1">
    <location>
        <begin position="1"/>
        <end position="25"/>
    </location>
</feature>
<reference evidence="3" key="1">
    <citation type="journal article" date="2014" name="BMC Evol. Biol.">
        <title>Chloroplast phylogenomic analysis resolves deep-level relationships within the green algal class Trebouxiophyceae.</title>
        <authorList>
            <person name="Lemieux C."/>
            <person name="Otis C."/>
            <person name="Turmel M."/>
        </authorList>
    </citation>
    <scope>NUCLEOTIDE SEQUENCE</scope>
</reference>
<keyword evidence="3" id="KW-0378">Hydrolase</keyword>
<keyword evidence="3" id="KW-0150">Chloroplast</keyword>
<accession>A0A097KMH0</accession>
<organism evidence="3">
    <name type="scientific">Xylochloris irregularis</name>
    <dbReference type="NCBI Taxonomy" id="480381"/>
    <lineage>
        <taxon>Eukaryota</taxon>
        <taxon>Viridiplantae</taxon>
        <taxon>Chlorophyta</taxon>
        <taxon>core chlorophytes</taxon>
        <taxon>Trebouxiophyceae</taxon>
        <taxon>Trebouxiophyceae incertae sedis</taxon>
        <taxon>Xylochloris</taxon>
    </lineage>
</organism>
<dbReference type="EMBL" id="KM462872">
    <property type="protein sequence ID" value="AIT94364.1"/>
    <property type="molecule type" value="Genomic_DNA"/>
</dbReference>
<dbReference type="Pfam" id="PF00961">
    <property type="entry name" value="LAGLIDADG_1"/>
    <property type="match status" value="1"/>
</dbReference>
<name>A0A097KMH0_9CHLO</name>
<dbReference type="PANTHER" id="PTHR36181:SF4">
    <property type="entry name" value="LAGLIDADG ENDONUCLEASE"/>
    <property type="match status" value="1"/>
</dbReference>
<keyword evidence="3" id="KW-0255">Endonuclease</keyword>
<keyword evidence="1" id="KW-0732">Signal</keyword>
<keyword evidence="3" id="KW-0934">Plastid</keyword>
<dbReference type="GO" id="GO:0005739">
    <property type="term" value="C:mitochondrion"/>
    <property type="evidence" value="ECO:0007669"/>
    <property type="project" value="UniProtKB-ARBA"/>
</dbReference>
<dbReference type="GeneID" id="22159627"/>
<dbReference type="SUPFAM" id="SSF55608">
    <property type="entry name" value="Homing endonucleases"/>
    <property type="match status" value="1"/>
</dbReference>
<evidence type="ECO:0000256" key="1">
    <source>
        <dbReference type="SAM" id="SignalP"/>
    </source>
</evidence>
<geneLocation type="chloroplast" evidence="3"/>
<evidence type="ECO:0000259" key="2">
    <source>
        <dbReference type="Pfam" id="PF00961"/>
    </source>
</evidence>
<feature type="chain" id="PRO_5007384492" evidence="1">
    <location>
        <begin position="26"/>
        <end position="206"/>
    </location>
</feature>